<sequence>MKRILLLLFMVVAYNSLFASVSQGHWRWRKDDGSEITATWMADQDQPATISDASQNIRLRIELYNDDVNSNDPDNEVLQYTISGGSDWKTITTDAGTNAFVLASTSPNVTDLEPTTQQITGANFPFESGKVIVSTSPLPSLPVSPYSETEYEFCIKPTANIAPSTTYEFRVQETNHNAGYTNPVLTTAATLPVTFTGFSLLEKNNGIQVSWTTGTEINNDHFVVQRSTDANTWKNVSTVTANKTGSYSYFDAAPLSGKSYYRIMQFDRDGKSSATSVKYVELGKGKMILTVTPNPVVDNINLVVKNYEGNVVVTVRGSDGRTAIKQTVNIAANGSAISIPVRGKVTPGLYYVSVTGSGLKATTSVLIK</sequence>
<proteinExistence type="predicted"/>
<dbReference type="AlphaFoldDB" id="A0A931MD73"/>
<accession>A0A931MD73</accession>
<dbReference type="RefSeq" id="WP_196992616.1">
    <property type="nucleotide sequence ID" value="NZ_JADWYR010000003.1"/>
</dbReference>
<organism evidence="1 2">
    <name type="scientific">Panacibacter microcysteis</name>
    <dbReference type="NCBI Taxonomy" id="2793269"/>
    <lineage>
        <taxon>Bacteria</taxon>
        <taxon>Pseudomonadati</taxon>
        <taxon>Bacteroidota</taxon>
        <taxon>Chitinophagia</taxon>
        <taxon>Chitinophagales</taxon>
        <taxon>Chitinophagaceae</taxon>
        <taxon>Panacibacter</taxon>
    </lineage>
</organism>
<evidence type="ECO:0000313" key="2">
    <source>
        <dbReference type="Proteomes" id="UP000628448"/>
    </source>
</evidence>
<dbReference type="InterPro" id="IPR013783">
    <property type="entry name" value="Ig-like_fold"/>
</dbReference>
<dbReference type="Proteomes" id="UP000628448">
    <property type="component" value="Unassembled WGS sequence"/>
</dbReference>
<comment type="caution">
    <text evidence="1">The sequence shown here is derived from an EMBL/GenBank/DDBJ whole genome shotgun (WGS) entry which is preliminary data.</text>
</comment>
<gene>
    <name evidence="1" type="ORF">I5907_19935</name>
</gene>
<name>A0A931MD73_9BACT</name>
<evidence type="ECO:0000313" key="1">
    <source>
        <dbReference type="EMBL" id="MBG9378516.1"/>
    </source>
</evidence>
<dbReference type="Gene3D" id="2.60.40.10">
    <property type="entry name" value="Immunoglobulins"/>
    <property type="match status" value="1"/>
</dbReference>
<dbReference type="EMBL" id="JADWYR010000003">
    <property type="protein sequence ID" value="MBG9378516.1"/>
    <property type="molecule type" value="Genomic_DNA"/>
</dbReference>
<protein>
    <submittedName>
        <fullName evidence="1">T9SS type A sorting domain-containing protein</fullName>
    </submittedName>
</protein>
<keyword evidence="2" id="KW-1185">Reference proteome</keyword>
<reference evidence="1" key="1">
    <citation type="submission" date="2020-11" db="EMBL/GenBank/DDBJ databases">
        <title>Bacterial whole genome sequence for Panacibacter sp. DH6.</title>
        <authorList>
            <person name="Le V."/>
            <person name="Ko S."/>
            <person name="Ahn C.-Y."/>
            <person name="Oh H.-M."/>
        </authorList>
    </citation>
    <scope>NUCLEOTIDE SEQUENCE</scope>
    <source>
        <strain evidence="1">DH6</strain>
    </source>
</reference>